<gene>
    <name evidence="3" type="ORF">ACFPT7_00920</name>
</gene>
<dbReference type="RefSeq" id="WP_263334990.1">
    <property type="nucleotide sequence ID" value="NZ_JAGSYH010000002.1"/>
</dbReference>
<dbReference type="EMBL" id="JBHSPH010000001">
    <property type="protein sequence ID" value="MFC5860848.1"/>
    <property type="molecule type" value="Genomic_DNA"/>
</dbReference>
<feature type="region of interest" description="Disordered" evidence="1">
    <location>
        <begin position="217"/>
        <end position="241"/>
    </location>
</feature>
<comment type="caution">
    <text evidence="3">The sequence shown here is derived from an EMBL/GenBank/DDBJ whole genome shotgun (WGS) entry which is preliminary data.</text>
</comment>
<evidence type="ECO:0000256" key="1">
    <source>
        <dbReference type="SAM" id="MobiDB-lite"/>
    </source>
</evidence>
<proteinExistence type="predicted"/>
<reference evidence="4" key="1">
    <citation type="journal article" date="2019" name="Int. J. Syst. Evol. Microbiol.">
        <title>The Global Catalogue of Microorganisms (GCM) 10K type strain sequencing project: providing services to taxonomists for standard genome sequencing and annotation.</title>
        <authorList>
            <consortium name="The Broad Institute Genomics Platform"/>
            <consortium name="The Broad Institute Genome Sequencing Center for Infectious Disease"/>
            <person name="Wu L."/>
            <person name="Ma J."/>
        </authorList>
    </citation>
    <scope>NUCLEOTIDE SEQUENCE [LARGE SCALE GENOMIC DNA]</scope>
    <source>
        <strain evidence="4">JCM 4087</strain>
    </source>
</reference>
<dbReference type="InterPro" id="IPR028087">
    <property type="entry name" value="Tad_N"/>
</dbReference>
<evidence type="ECO:0000313" key="3">
    <source>
        <dbReference type="EMBL" id="MFC5860848.1"/>
    </source>
</evidence>
<accession>A0ABW1ECZ0</accession>
<name>A0ABW1ECZ0_9BACT</name>
<feature type="domain" description="Putative Flp pilus-assembly TadG-like N-terminal" evidence="2">
    <location>
        <begin position="9"/>
        <end position="54"/>
    </location>
</feature>
<evidence type="ECO:0000313" key="4">
    <source>
        <dbReference type="Proteomes" id="UP001596091"/>
    </source>
</evidence>
<sequence>MRLLRDENGQALIVVALSMVLLLAFAAIAVDVGRLLYIQRQLQTAADAAAVAGAIELQQCGTTANCSTMQTAAKSALAENNLSVSSSNLLTQCATGSTTQLTLTVNNGPCALGASDPNHGNTKYVEAVVAEPVITLFAGILSVKSFNISARSEAGLGDPTDCVYVLNPTATDALLVNGNSTLTAQCGIIVDSNANTAALFNGHPTVSASEIDVAGGAVSNGNPSVSPTPTTGDPPQSDPLAGLPAPQVGACGATTSSPFTGSPSSGATVNGNGSAVFNPGTYCGTVTLNGSSTATFNPGTYIFTGNFQVNGNNTLTGTGGVTFYFSSTAGSFTVNGNSHVDLVAPTSGTYEGILLYQNASDTNTDIINGDNTSVWQGTIYLPGAQLTVNGNGNAAAYTFLVVNKLLDNGNSTFTLGDDYSSLQDGPPVKGKAHLTE</sequence>
<dbReference type="Proteomes" id="UP001596091">
    <property type="component" value="Unassembled WGS sequence"/>
</dbReference>
<protein>
    <submittedName>
        <fullName evidence="3">Tad domain-containing protein</fullName>
    </submittedName>
</protein>
<evidence type="ECO:0000259" key="2">
    <source>
        <dbReference type="Pfam" id="PF13400"/>
    </source>
</evidence>
<keyword evidence="4" id="KW-1185">Reference proteome</keyword>
<feature type="compositionally biased region" description="Polar residues" evidence="1">
    <location>
        <begin position="219"/>
        <end position="234"/>
    </location>
</feature>
<dbReference type="Pfam" id="PF13400">
    <property type="entry name" value="Tad"/>
    <property type="match status" value="1"/>
</dbReference>
<organism evidence="3 4">
    <name type="scientific">Acidicapsa dinghuensis</name>
    <dbReference type="NCBI Taxonomy" id="2218256"/>
    <lineage>
        <taxon>Bacteria</taxon>
        <taxon>Pseudomonadati</taxon>
        <taxon>Acidobacteriota</taxon>
        <taxon>Terriglobia</taxon>
        <taxon>Terriglobales</taxon>
        <taxon>Acidobacteriaceae</taxon>
        <taxon>Acidicapsa</taxon>
    </lineage>
</organism>